<dbReference type="PIRSF" id="PIRSF006806">
    <property type="entry name" value="FTHF_cligase"/>
    <property type="match status" value="1"/>
</dbReference>
<comment type="cofactor">
    <cofactor evidence="5">
        <name>Mg(2+)</name>
        <dbReference type="ChEBI" id="CHEBI:18420"/>
    </cofactor>
</comment>
<dbReference type="Proteomes" id="UP000431744">
    <property type="component" value="Unassembled WGS sequence"/>
</dbReference>
<gene>
    <name evidence="7" type="ORF">F8O04_04085</name>
</gene>
<dbReference type="AlphaFoldDB" id="A0A6H9WEW0"/>
<evidence type="ECO:0000256" key="2">
    <source>
        <dbReference type="ARBA" id="ARBA00022741"/>
    </source>
</evidence>
<sequence>MTDNAVARKSAIRAEVRRRRRARPQAERDAADAAIARHGLELASELRAESVALYLSTPTEPGTRGLIAALDNEGIRVLLPRPTLDGGLEWVCSGGGELMTPGLGTPEPIGAALAGDPLGDADLVFTPASAVDRHGGRLGWGGGYYDRALVGIRPVDAVAGGTEPVRAPIVTIVFDDDVLDSVPTEPHDVPIDGVLTPSGLLRFAPG</sequence>
<dbReference type="GO" id="GO:0005524">
    <property type="term" value="F:ATP binding"/>
    <property type="evidence" value="ECO:0007669"/>
    <property type="project" value="UniProtKB-KW"/>
</dbReference>
<dbReference type="Pfam" id="PF01812">
    <property type="entry name" value="5-FTHF_cyc-lig"/>
    <property type="match status" value="1"/>
</dbReference>
<keyword evidence="5" id="KW-0460">Magnesium</keyword>
<dbReference type="GO" id="GO:0046872">
    <property type="term" value="F:metal ion binding"/>
    <property type="evidence" value="ECO:0007669"/>
    <property type="project" value="UniProtKB-KW"/>
</dbReference>
<dbReference type="RefSeq" id="WP_158028042.1">
    <property type="nucleotide sequence ID" value="NZ_BMHG01000001.1"/>
</dbReference>
<dbReference type="PANTHER" id="PTHR23407:SF1">
    <property type="entry name" value="5-FORMYLTETRAHYDROFOLATE CYCLO-LIGASE"/>
    <property type="match status" value="1"/>
</dbReference>
<dbReference type="GO" id="GO:0009396">
    <property type="term" value="P:folic acid-containing compound biosynthetic process"/>
    <property type="evidence" value="ECO:0007669"/>
    <property type="project" value="TreeGrafter"/>
</dbReference>
<feature type="binding site" evidence="4">
    <location>
        <begin position="137"/>
        <end position="145"/>
    </location>
    <ligand>
        <name>ATP</name>
        <dbReference type="ChEBI" id="CHEBI:30616"/>
    </ligand>
</feature>
<dbReference type="InterPro" id="IPR037171">
    <property type="entry name" value="NagB/RpiA_transferase-like"/>
</dbReference>
<evidence type="ECO:0000256" key="5">
    <source>
        <dbReference type="RuleBase" id="RU361279"/>
    </source>
</evidence>
<evidence type="ECO:0000256" key="3">
    <source>
        <dbReference type="ARBA" id="ARBA00022840"/>
    </source>
</evidence>
<keyword evidence="3 4" id="KW-0067">ATP-binding</keyword>
<keyword evidence="2 4" id="KW-0547">Nucleotide-binding</keyword>
<evidence type="ECO:0000313" key="8">
    <source>
        <dbReference type="Proteomes" id="UP000431744"/>
    </source>
</evidence>
<protein>
    <recommendedName>
        <fullName evidence="5">5-formyltetrahydrofolate cyclo-ligase</fullName>
        <ecNumber evidence="5">6.3.3.2</ecNumber>
    </recommendedName>
</protein>
<evidence type="ECO:0000256" key="1">
    <source>
        <dbReference type="ARBA" id="ARBA00010638"/>
    </source>
</evidence>
<name>A0A6H9WEW0_9MICO</name>
<comment type="similarity">
    <text evidence="1 5">Belongs to the 5-formyltetrahydrofolate cyclo-ligase family.</text>
</comment>
<feature type="binding site" evidence="4">
    <location>
        <position position="60"/>
    </location>
    <ligand>
        <name>substrate</name>
    </ligand>
</feature>
<organism evidence="7 8">
    <name type="scientific">Pseudoclavibacter endophyticus</name>
    <dbReference type="NCBI Taxonomy" id="1778590"/>
    <lineage>
        <taxon>Bacteria</taxon>
        <taxon>Bacillati</taxon>
        <taxon>Actinomycetota</taxon>
        <taxon>Actinomycetes</taxon>
        <taxon>Micrococcales</taxon>
        <taxon>Microbacteriaceae</taxon>
        <taxon>Pseudoclavibacter</taxon>
    </lineage>
</organism>
<evidence type="ECO:0000256" key="6">
    <source>
        <dbReference type="SAM" id="MobiDB-lite"/>
    </source>
</evidence>
<evidence type="ECO:0000313" key="7">
    <source>
        <dbReference type="EMBL" id="KAB1649452.1"/>
    </source>
</evidence>
<keyword evidence="5" id="KW-0479">Metal-binding</keyword>
<keyword evidence="7" id="KW-0436">Ligase</keyword>
<dbReference type="OrthoDB" id="3242798at2"/>
<keyword evidence="8" id="KW-1185">Reference proteome</keyword>
<dbReference type="GO" id="GO:0035999">
    <property type="term" value="P:tetrahydrofolate interconversion"/>
    <property type="evidence" value="ECO:0007669"/>
    <property type="project" value="TreeGrafter"/>
</dbReference>
<dbReference type="SUPFAM" id="SSF100950">
    <property type="entry name" value="NagB/RpiA/CoA transferase-like"/>
    <property type="match status" value="1"/>
</dbReference>
<feature type="binding site" evidence="4">
    <location>
        <position position="55"/>
    </location>
    <ligand>
        <name>substrate</name>
    </ligand>
</feature>
<dbReference type="PANTHER" id="PTHR23407">
    <property type="entry name" value="ATPASE INHIBITOR/5-FORMYLTETRAHYDROFOLATE CYCLO-LIGASE"/>
    <property type="match status" value="1"/>
</dbReference>
<reference evidence="7 8" key="1">
    <citation type="submission" date="2019-09" db="EMBL/GenBank/DDBJ databases">
        <title>Phylogeny of genus Pseudoclavibacter and closely related genus.</title>
        <authorList>
            <person name="Li Y."/>
        </authorList>
    </citation>
    <scope>NUCLEOTIDE SEQUENCE [LARGE SCALE GENOMIC DNA]</scope>
    <source>
        <strain evidence="7 8">EGI 60007</strain>
    </source>
</reference>
<dbReference type="InterPro" id="IPR002698">
    <property type="entry name" value="FTHF_cligase"/>
</dbReference>
<feature type="region of interest" description="Disordered" evidence="6">
    <location>
        <begin position="1"/>
        <end position="30"/>
    </location>
</feature>
<dbReference type="EMBL" id="WBJY01000001">
    <property type="protein sequence ID" value="KAB1649452.1"/>
    <property type="molecule type" value="Genomic_DNA"/>
</dbReference>
<proteinExistence type="inferred from homology"/>
<dbReference type="InterPro" id="IPR024185">
    <property type="entry name" value="FTHF_cligase-like_sf"/>
</dbReference>
<comment type="caution">
    <text evidence="7">The sequence shown here is derived from an EMBL/GenBank/DDBJ whole genome shotgun (WGS) entry which is preliminary data.</text>
</comment>
<dbReference type="EC" id="6.3.3.2" evidence="5"/>
<accession>A0A6H9WEW0</accession>
<dbReference type="GO" id="GO:0030272">
    <property type="term" value="F:5-formyltetrahydrofolate cyclo-ligase activity"/>
    <property type="evidence" value="ECO:0007669"/>
    <property type="project" value="UniProtKB-EC"/>
</dbReference>
<evidence type="ECO:0000256" key="4">
    <source>
        <dbReference type="PIRSR" id="PIRSR006806-1"/>
    </source>
</evidence>
<dbReference type="NCBIfam" id="TIGR02727">
    <property type="entry name" value="MTHFS_bact"/>
    <property type="match status" value="1"/>
</dbReference>
<feature type="binding site" evidence="4">
    <location>
        <begin position="9"/>
        <end position="13"/>
    </location>
    <ligand>
        <name>ATP</name>
        <dbReference type="ChEBI" id="CHEBI:30616"/>
    </ligand>
</feature>
<comment type="catalytic activity">
    <reaction evidence="5">
        <text>(6S)-5-formyl-5,6,7,8-tetrahydrofolate + ATP = (6R)-5,10-methenyltetrahydrofolate + ADP + phosphate</text>
        <dbReference type="Rhea" id="RHEA:10488"/>
        <dbReference type="ChEBI" id="CHEBI:30616"/>
        <dbReference type="ChEBI" id="CHEBI:43474"/>
        <dbReference type="ChEBI" id="CHEBI:57455"/>
        <dbReference type="ChEBI" id="CHEBI:57457"/>
        <dbReference type="ChEBI" id="CHEBI:456216"/>
        <dbReference type="EC" id="6.3.3.2"/>
    </reaction>
</comment>
<dbReference type="Gene3D" id="3.40.50.10420">
    <property type="entry name" value="NagB/RpiA/CoA transferase-like"/>
    <property type="match status" value="1"/>
</dbReference>